<dbReference type="InterPro" id="IPR000524">
    <property type="entry name" value="Tscrpt_reg_HTH_GntR"/>
</dbReference>
<feature type="domain" description="HTH gntR-type" evidence="4">
    <location>
        <begin position="9"/>
        <end position="77"/>
    </location>
</feature>
<dbReference type="PRINTS" id="PR00035">
    <property type="entry name" value="HTHGNTR"/>
</dbReference>
<keyword evidence="6" id="KW-1185">Reference proteome</keyword>
<dbReference type="EMBL" id="CP099837">
    <property type="protein sequence ID" value="USY21825.1"/>
    <property type="molecule type" value="Genomic_DNA"/>
</dbReference>
<dbReference type="Pfam" id="PF00392">
    <property type="entry name" value="GntR"/>
    <property type="match status" value="1"/>
</dbReference>
<dbReference type="InterPro" id="IPR050679">
    <property type="entry name" value="Bact_HTH_transcr_reg"/>
</dbReference>
<keyword evidence="1" id="KW-0805">Transcription regulation</keyword>
<evidence type="ECO:0000256" key="1">
    <source>
        <dbReference type="ARBA" id="ARBA00023015"/>
    </source>
</evidence>
<dbReference type="PANTHER" id="PTHR44846:SF1">
    <property type="entry name" value="MANNOSYL-D-GLYCERATE TRANSPORT_METABOLISM SYSTEM REPRESSOR MNGR-RELATED"/>
    <property type="match status" value="1"/>
</dbReference>
<organism evidence="5 6">
    <name type="scientific">Nocardiopsis exhalans</name>
    <dbReference type="NCBI Taxonomy" id="163604"/>
    <lineage>
        <taxon>Bacteria</taxon>
        <taxon>Bacillati</taxon>
        <taxon>Actinomycetota</taxon>
        <taxon>Actinomycetes</taxon>
        <taxon>Streptosporangiales</taxon>
        <taxon>Nocardiopsidaceae</taxon>
        <taxon>Nocardiopsis</taxon>
    </lineage>
</organism>
<evidence type="ECO:0000313" key="6">
    <source>
        <dbReference type="Proteomes" id="UP001055940"/>
    </source>
</evidence>
<gene>
    <name evidence="5" type="ORF">NE857_09550</name>
</gene>
<evidence type="ECO:0000259" key="4">
    <source>
        <dbReference type="PROSITE" id="PS50949"/>
    </source>
</evidence>
<proteinExistence type="predicted"/>
<dbReference type="RefSeq" id="WP_254420664.1">
    <property type="nucleotide sequence ID" value="NZ_BAAAJB010000058.1"/>
</dbReference>
<protein>
    <submittedName>
        <fullName evidence="5">GntR family transcriptional regulator</fullName>
    </submittedName>
</protein>
<dbReference type="InterPro" id="IPR036390">
    <property type="entry name" value="WH_DNA-bd_sf"/>
</dbReference>
<keyword evidence="2" id="KW-0238">DNA-binding</keyword>
<dbReference type="PANTHER" id="PTHR44846">
    <property type="entry name" value="MANNOSYL-D-GLYCERATE TRANSPORT/METABOLISM SYSTEM REPRESSOR MNGR-RELATED"/>
    <property type="match status" value="1"/>
</dbReference>
<reference evidence="5" key="1">
    <citation type="submission" date="2022-06" db="EMBL/GenBank/DDBJ databases">
        <authorList>
            <person name="Ping M."/>
        </authorList>
    </citation>
    <scope>NUCLEOTIDE SEQUENCE</scope>
    <source>
        <strain evidence="5">JCM11759T</strain>
    </source>
</reference>
<evidence type="ECO:0000256" key="3">
    <source>
        <dbReference type="ARBA" id="ARBA00023163"/>
    </source>
</evidence>
<dbReference type="InterPro" id="IPR036388">
    <property type="entry name" value="WH-like_DNA-bd_sf"/>
</dbReference>
<dbReference type="SMART" id="SM00345">
    <property type="entry name" value="HTH_GNTR"/>
    <property type="match status" value="1"/>
</dbReference>
<dbReference type="CDD" id="cd07377">
    <property type="entry name" value="WHTH_GntR"/>
    <property type="match status" value="1"/>
</dbReference>
<dbReference type="Proteomes" id="UP001055940">
    <property type="component" value="Chromosome"/>
</dbReference>
<dbReference type="SUPFAM" id="SSF46785">
    <property type="entry name" value="Winged helix' DNA-binding domain"/>
    <property type="match status" value="1"/>
</dbReference>
<evidence type="ECO:0000256" key="2">
    <source>
        <dbReference type="ARBA" id="ARBA00023125"/>
    </source>
</evidence>
<evidence type="ECO:0000313" key="5">
    <source>
        <dbReference type="EMBL" id="USY21825.1"/>
    </source>
</evidence>
<dbReference type="Gene3D" id="1.10.10.10">
    <property type="entry name" value="Winged helix-like DNA-binding domain superfamily/Winged helix DNA-binding domain"/>
    <property type="match status" value="1"/>
</dbReference>
<keyword evidence="3" id="KW-0804">Transcription</keyword>
<sequence length="78" mass="8889">MHEKLEGPEPMYRQIADRIAARIEDGTYPPNSRVPSEAEICEQFNVSRRTVRSAYAILLERDLVVTSQGKGTYVKPPR</sequence>
<name>A0ABY5DCZ4_9ACTN</name>
<accession>A0ABY5DCZ4</accession>
<dbReference type="PROSITE" id="PS50949">
    <property type="entry name" value="HTH_GNTR"/>
    <property type="match status" value="1"/>
</dbReference>